<keyword evidence="7" id="KW-0645">Protease</keyword>
<evidence type="ECO:0000256" key="4">
    <source>
        <dbReference type="ARBA" id="ARBA00004613"/>
    </source>
</evidence>
<name>A0A4Q7IT91_9GAMM</name>
<feature type="chain" id="PRO_5020510195" description="microbial collagenase" evidence="16">
    <location>
        <begin position="22"/>
        <end position="937"/>
    </location>
</feature>
<evidence type="ECO:0000259" key="17">
    <source>
        <dbReference type="PROSITE" id="PS50093"/>
    </source>
</evidence>
<dbReference type="Gene3D" id="3.40.30.160">
    <property type="entry name" value="Collagenase ColT, N-terminal domain"/>
    <property type="match status" value="1"/>
</dbReference>
<evidence type="ECO:0000313" key="18">
    <source>
        <dbReference type="EMBL" id="RZQ55095.1"/>
    </source>
</evidence>
<evidence type="ECO:0000256" key="14">
    <source>
        <dbReference type="PIRSR" id="PIRSR602169-1"/>
    </source>
</evidence>
<dbReference type="RefSeq" id="WP_130253735.1">
    <property type="nucleotide sequence ID" value="NZ_PPSX01000003.1"/>
</dbReference>
<keyword evidence="13" id="KW-0865">Zymogen</keyword>
<comment type="subcellular location">
    <subcellularLocation>
        <location evidence="4">Secreted</location>
    </subcellularLocation>
</comment>
<dbReference type="GO" id="GO:0004222">
    <property type="term" value="F:metalloendopeptidase activity"/>
    <property type="evidence" value="ECO:0007669"/>
    <property type="project" value="UniProtKB-EC"/>
</dbReference>
<dbReference type="InterPro" id="IPR022409">
    <property type="entry name" value="PKD/Chitinase_dom"/>
</dbReference>
<evidence type="ECO:0000256" key="1">
    <source>
        <dbReference type="ARBA" id="ARBA00000424"/>
    </source>
</evidence>
<dbReference type="GO" id="GO:0006508">
    <property type="term" value="P:proteolysis"/>
    <property type="evidence" value="ECO:0007669"/>
    <property type="project" value="UniProtKB-KW"/>
</dbReference>
<dbReference type="PRINTS" id="PR00931">
    <property type="entry name" value="MICOLLPTASE"/>
</dbReference>
<keyword evidence="9 16" id="KW-0732">Signal</keyword>
<feature type="compositionally biased region" description="Basic residues" evidence="15">
    <location>
        <begin position="38"/>
        <end position="50"/>
    </location>
</feature>
<dbReference type="SMART" id="SM00089">
    <property type="entry name" value="PKD"/>
    <property type="match status" value="1"/>
</dbReference>
<keyword evidence="10" id="KW-0378">Hydrolase</keyword>
<dbReference type="GO" id="GO:0008270">
    <property type="term" value="F:zinc ion binding"/>
    <property type="evidence" value="ECO:0007669"/>
    <property type="project" value="InterPro"/>
</dbReference>
<keyword evidence="12" id="KW-0482">Metalloprotease</keyword>
<evidence type="ECO:0000256" key="12">
    <source>
        <dbReference type="ARBA" id="ARBA00023049"/>
    </source>
</evidence>
<proteinExistence type="predicted"/>
<dbReference type="Gene3D" id="2.60.40.10">
    <property type="entry name" value="Immunoglobulins"/>
    <property type="match status" value="1"/>
</dbReference>
<dbReference type="AlphaFoldDB" id="A0A4Q7IT91"/>
<comment type="catalytic activity">
    <reaction evidence="1">
        <text>Digestion of native collagen in the triple helical region at Xaa-|-Gly bonds. With synthetic peptides, a preference is shown for Gly at P3 and P1', Pro and Ala at P2 and P2', and hydroxyproline, Ala or Arg at P3'.</text>
        <dbReference type="EC" id="3.4.24.3"/>
    </reaction>
</comment>
<evidence type="ECO:0000256" key="3">
    <source>
        <dbReference type="ARBA" id="ARBA00001947"/>
    </source>
</evidence>
<feature type="signal peptide" evidence="16">
    <location>
        <begin position="1"/>
        <end position="21"/>
    </location>
</feature>
<dbReference type="Pfam" id="PF18911">
    <property type="entry name" value="PKD_4"/>
    <property type="match status" value="1"/>
</dbReference>
<keyword evidence="11" id="KW-0862">Zinc</keyword>
<dbReference type="Proteomes" id="UP000291338">
    <property type="component" value="Unassembled WGS sequence"/>
</dbReference>
<dbReference type="SUPFAM" id="SSF49299">
    <property type="entry name" value="PKD domain"/>
    <property type="match status" value="1"/>
</dbReference>
<evidence type="ECO:0000256" key="16">
    <source>
        <dbReference type="SAM" id="SignalP"/>
    </source>
</evidence>
<feature type="active site" evidence="14">
    <location>
        <position position="492"/>
    </location>
</feature>
<dbReference type="InterPro" id="IPR013661">
    <property type="entry name" value="Peptidase_M9_N_dom"/>
</dbReference>
<dbReference type="Gene3D" id="2.60.120.380">
    <property type="match status" value="2"/>
</dbReference>
<comment type="cofactor">
    <cofactor evidence="3">
        <name>Zn(2+)</name>
        <dbReference type="ChEBI" id="CHEBI:29105"/>
    </cofactor>
</comment>
<dbReference type="EMBL" id="PPSX01000003">
    <property type="protein sequence ID" value="RZQ55095.1"/>
    <property type="molecule type" value="Genomic_DNA"/>
</dbReference>
<gene>
    <name evidence="18" type="ORF">C1E23_00740</name>
</gene>
<evidence type="ECO:0000256" key="11">
    <source>
        <dbReference type="ARBA" id="ARBA00022833"/>
    </source>
</evidence>
<dbReference type="GO" id="GO:0005576">
    <property type="term" value="C:extracellular region"/>
    <property type="evidence" value="ECO:0007669"/>
    <property type="project" value="UniProtKB-SubCell"/>
</dbReference>
<comment type="caution">
    <text evidence="18">The sequence shown here is derived from an EMBL/GenBank/DDBJ whole genome shotgun (WGS) entry which is preliminary data.</text>
</comment>
<dbReference type="PROSITE" id="PS50093">
    <property type="entry name" value="PKD"/>
    <property type="match status" value="1"/>
</dbReference>
<dbReference type="InterPro" id="IPR000601">
    <property type="entry name" value="PKD_dom"/>
</dbReference>
<reference evidence="18 19" key="1">
    <citation type="submission" date="2018-01" db="EMBL/GenBank/DDBJ databases">
        <title>Co-occurrence of chitin degradation, pigmentation and bioactivity in marine Pseudoalteromonas.</title>
        <authorList>
            <person name="Paulsen S."/>
            <person name="Gram L."/>
            <person name="Machado H."/>
        </authorList>
    </citation>
    <scope>NUCLEOTIDE SEQUENCE [LARGE SCALE GENOMIC DNA]</scope>
    <source>
        <strain evidence="18 19">S3898</strain>
    </source>
</reference>
<dbReference type="InterPro" id="IPR007280">
    <property type="entry name" value="Peptidase_C_arc/bac"/>
</dbReference>
<dbReference type="InterPro" id="IPR035986">
    <property type="entry name" value="PKD_dom_sf"/>
</dbReference>
<evidence type="ECO:0000256" key="5">
    <source>
        <dbReference type="ARBA" id="ARBA00012653"/>
    </source>
</evidence>
<feature type="domain" description="PKD" evidence="17">
    <location>
        <begin position="628"/>
        <end position="709"/>
    </location>
</feature>
<sequence>MKIKKLAVLVAGSFYGITAFAMTAPQMQQTNTISTEHHHNHHHHHHHHHHGVENETPVENAPTAESHYAEQPVMIQMSAFSMANVQASAVCNVNALATTNSTTLINEIKSQGVQCVNELFSASSNIQAAAFDSNNMYAVANHVKTLSQNYQGGGDANIEAMFLFLRAGYFAEFYNDQITFAAWVTPAIKGAIDAFVNNSHFYDDNDAHGQTLSEVIITMDSSEQQDVYLPIITQWLNRWNESYATKWNMRNAVNNVFTLLFRGQWNNEFKAKIGTQTDLVAALRKFSTSNYMIDSSAEFMLANAARELGRLKKYSDTAIQSSVDAGLKDIFSRYEMVGFGDVAWLGAADTASYYGNCNDYGICNYGEQLENQVLSQTYICSSTIKIRSQNMTTAQHQAACSKMGYEEGYFHTKLDTNNIPVADDNNAQLQVNIFDSSTDYGKYGGPIFGINTNNGGMYLEGDPSKPGNVPNFIAYEASYANPDHYVWNLEHEYVHYLDGRFDLYGDFNAPTEAIVWWSEGVAEYIANEDNNQAAIDTIKDGSTYTLGTIFNTTYDGFDQDRIYRWGYLAVRFMFERHLDEVKLMLNSTRTGDWAAYKARLNNWAVDYDAEFTQWTQQLANGGGTVNEAPVVAINGPYTANKAELINFSSQGSFDKESSIASYTWNFGDGTSSSEANPAHSYAQAGEYTVTLTATDTEGASRTESTTATILGDTTPTNQLKNGESKAISGAQDSVLKFTFVVPAGASNLNFALNGGTGDADLYVKFGAEPTMSDYDCRPYIGGNDEICEISNVQAGTYHVMVYGYNSFNTSIMASFNAGSGFNVPDACATSGPVTAGRLYDGQVRCLAEQDTIWLSLENVSGQNSIAITTANGSGDLSLEYSNQGWPTSTNVDASSTNSGNGECIYINNQSQYWGYLKVSGNARGASIVVDYNTPGCR</sequence>
<evidence type="ECO:0000256" key="6">
    <source>
        <dbReference type="ARBA" id="ARBA00022525"/>
    </source>
</evidence>
<dbReference type="InterPro" id="IPR013783">
    <property type="entry name" value="Ig-like_fold"/>
</dbReference>
<dbReference type="Pfam" id="PF08453">
    <property type="entry name" value="Peptidase_M9_N"/>
    <property type="match status" value="1"/>
</dbReference>
<evidence type="ECO:0000256" key="13">
    <source>
        <dbReference type="ARBA" id="ARBA00023145"/>
    </source>
</evidence>
<keyword evidence="8" id="KW-0479">Metal-binding</keyword>
<organism evidence="18 19">
    <name type="scientific">Pseudoalteromonas phenolica</name>
    <dbReference type="NCBI Taxonomy" id="161398"/>
    <lineage>
        <taxon>Bacteria</taxon>
        <taxon>Pseudomonadati</taxon>
        <taxon>Pseudomonadota</taxon>
        <taxon>Gammaproteobacteria</taxon>
        <taxon>Alteromonadales</taxon>
        <taxon>Pseudoalteromonadaceae</taxon>
        <taxon>Pseudoalteromonas</taxon>
    </lineage>
</organism>
<evidence type="ECO:0000256" key="2">
    <source>
        <dbReference type="ARBA" id="ARBA00001913"/>
    </source>
</evidence>
<evidence type="ECO:0000256" key="8">
    <source>
        <dbReference type="ARBA" id="ARBA00022723"/>
    </source>
</evidence>
<dbReference type="EC" id="3.4.24.3" evidence="5"/>
<accession>A0A4Q7IT91</accession>
<dbReference type="CDD" id="cd00146">
    <property type="entry name" value="PKD"/>
    <property type="match status" value="1"/>
</dbReference>
<evidence type="ECO:0000313" key="19">
    <source>
        <dbReference type="Proteomes" id="UP000291338"/>
    </source>
</evidence>
<dbReference type="Pfam" id="PF04151">
    <property type="entry name" value="PPC"/>
    <property type="match status" value="1"/>
</dbReference>
<dbReference type="InterPro" id="IPR002169">
    <property type="entry name" value="Peptidase_M9A/M9B"/>
</dbReference>
<feature type="region of interest" description="Disordered" evidence="15">
    <location>
        <begin position="34"/>
        <end position="66"/>
    </location>
</feature>
<comment type="cofactor">
    <cofactor evidence="2">
        <name>Ca(2+)</name>
        <dbReference type="ChEBI" id="CHEBI:29108"/>
    </cofactor>
</comment>
<evidence type="ECO:0000256" key="7">
    <source>
        <dbReference type="ARBA" id="ARBA00022670"/>
    </source>
</evidence>
<evidence type="ECO:0000256" key="10">
    <source>
        <dbReference type="ARBA" id="ARBA00022801"/>
    </source>
</evidence>
<evidence type="ECO:0000256" key="9">
    <source>
        <dbReference type="ARBA" id="ARBA00022729"/>
    </source>
</evidence>
<evidence type="ECO:0000256" key="15">
    <source>
        <dbReference type="SAM" id="MobiDB-lite"/>
    </source>
</evidence>
<dbReference type="Gene3D" id="1.10.390.20">
    <property type="match status" value="1"/>
</dbReference>
<keyword evidence="6" id="KW-0964">Secreted</keyword>
<protein>
    <recommendedName>
        <fullName evidence="5">microbial collagenase</fullName>
        <ecNumber evidence="5">3.4.24.3</ecNumber>
    </recommendedName>
</protein>
<dbReference type="Pfam" id="PF01752">
    <property type="entry name" value="Peptidase_M9"/>
    <property type="match status" value="1"/>
</dbReference>